<reference evidence="3" key="1">
    <citation type="submission" date="2021-06" db="EMBL/GenBank/DDBJ databases">
        <authorList>
            <person name="Kallberg Y."/>
            <person name="Tangrot J."/>
            <person name="Rosling A."/>
        </authorList>
    </citation>
    <scope>NUCLEOTIDE SEQUENCE</scope>
    <source>
        <strain evidence="3">MT106</strain>
    </source>
</reference>
<evidence type="ECO:0000313" key="3">
    <source>
        <dbReference type="EMBL" id="CAG8674848.1"/>
    </source>
</evidence>
<dbReference type="SMART" id="SM00674">
    <property type="entry name" value="CENPB"/>
    <property type="match status" value="1"/>
</dbReference>
<comment type="caution">
    <text evidence="3">The sequence shown here is derived from an EMBL/GenBank/DDBJ whole genome shotgun (WGS) entry which is preliminary data.</text>
</comment>
<keyword evidence="1" id="KW-0238">DNA-binding</keyword>
<dbReference type="AlphaFoldDB" id="A0A9N9EH59"/>
<organism evidence="3 4">
    <name type="scientific">Ambispora gerdemannii</name>
    <dbReference type="NCBI Taxonomy" id="144530"/>
    <lineage>
        <taxon>Eukaryota</taxon>
        <taxon>Fungi</taxon>
        <taxon>Fungi incertae sedis</taxon>
        <taxon>Mucoromycota</taxon>
        <taxon>Glomeromycotina</taxon>
        <taxon>Glomeromycetes</taxon>
        <taxon>Archaeosporales</taxon>
        <taxon>Ambisporaceae</taxon>
        <taxon>Ambispora</taxon>
    </lineage>
</organism>
<gene>
    <name evidence="3" type="ORF">AGERDE_LOCUS12419</name>
</gene>
<dbReference type="InterPro" id="IPR009057">
    <property type="entry name" value="Homeodomain-like_sf"/>
</dbReference>
<accession>A0A9N9EH59</accession>
<dbReference type="EMBL" id="CAJVPL010008552">
    <property type="protein sequence ID" value="CAG8674848.1"/>
    <property type="molecule type" value="Genomic_DNA"/>
</dbReference>
<protein>
    <submittedName>
        <fullName evidence="3">7317_t:CDS:1</fullName>
    </submittedName>
</protein>
<sequence length="132" mass="15315">RKDKKAHVSLTALQKKEICEHLETDKTLKQKDIAVEYGISNSKHAQKATFEDIEEAMKIWVENILVQNDLNLSDSLLMEKVLVFAKEFEVSDKLLASTGWTKNFKRRNNLKSYKKRGESGSVDMNEIPRFRE</sequence>
<dbReference type="PROSITE" id="PS51253">
    <property type="entry name" value="HTH_CENPB"/>
    <property type="match status" value="1"/>
</dbReference>
<proteinExistence type="predicted"/>
<evidence type="ECO:0000313" key="4">
    <source>
        <dbReference type="Proteomes" id="UP000789831"/>
    </source>
</evidence>
<dbReference type="OrthoDB" id="5576901at2759"/>
<evidence type="ECO:0000256" key="1">
    <source>
        <dbReference type="ARBA" id="ARBA00023125"/>
    </source>
</evidence>
<keyword evidence="4" id="KW-1185">Reference proteome</keyword>
<dbReference type="Pfam" id="PF03221">
    <property type="entry name" value="HTH_Tnp_Tc5"/>
    <property type="match status" value="1"/>
</dbReference>
<dbReference type="GO" id="GO:0003677">
    <property type="term" value="F:DNA binding"/>
    <property type="evidence" value="ECO:0007669"/>
    <property type="project" value="UniProtKB-KW"/>
</dbReference>
<feature type="non-terminal residue" evidence="3">
    <location>
        <position position="1"/>
    </location>
</feature>
<evidence type="ECO:0000259" key="2">
    <source>
        <dbReference type="PROSITE" id="PS51253"/>
    </source>
</evidence>
<name>A0A9N9EH59_9GLOM</name>
<feature type="domain" description="HTH CENPB-type" evidence="2">
    <location>
        <begin position="41"/>
        <end position="114"/>
    </location>
</feature>
<dbReference type="SUPFAM" id="SSF46689">
    <property type="entry name" value="Homeodomain-like"/>
    <property type="match status" value="1"/>
</dbReference>
<dbReference type="Proteomes" id="UP000789831">
    <property type="component" value="Unassembled WGS sequence"/>
</dbReference>
<dbReference type="InterPro" id="IPR006600">
    <property type="entry name" value="HTH_CenpB_DNA-bd_dom"/>
</dbReference>
<dbReference type="Gene3D" id="1.10.10.60">
    <property type="entry name" value="Homeodomain-like"/>
    <property type="match status" value="2"/>
</dbReference>